<organism evidence="1 2">
    <name type="scientific">Smallanthus sonchifolius</name>
    <dbReference type="NCBI Taxonomy" id="185202"/>
    <lineage>
        <taxon>Eukaryota</taxon>
        <taxon>Viridiplantae</taxon>
        <taxon>Streptophyta</taxon>
        <taxon>Embryophyta</taxon>
        <taxon>Tracheophyta</taxon>
        <taxon>Spermatophyta</taxon>
        <taxon>Magnoliopsida</taxon>
        <taxon>eudicotyledons</taxon>
        <taxon>Gunneridae</taxon>
        <taxon>Pentapetalae</taxon>
        <taxon>asterids</taxon>
        <taxon>campanulids</taxon>
        <taxon>Asterales</taxon>
        <taxon>Asteraceae</taxon>
        <taxon>Asteroideae</taxon>
        <taxon>Heliantheae alliance</taxon>
        <taxon>Millerieae</taxon>
        <taxon>Smallanthus</taxon>
    </lineage>
</organism>
<gene>
    <name evidence="1" type="ORF">L1987_50575</name>
</gene>
<dbReference type="Proteomes" id="UP001056120">
    <property type="component" value="Linkage Group LG17"/>
</dbReference>
<keyword evidence="2" id="KW-1185">Reference proteome</keyword>
<evidence type="ECO:0000313" key="1">
    <source>
        <dbReference type="EMBL" id="KAI3760184.1"/>
    </source>
</evidence>
<dbReference type="EMBL" id="CM042034">
    <property type="protein sequence ID" value="KAI3760184.1"/>
    <property type="molecule type" value="Genomic_DNA"/>
</dbReference>
<sequence>MPPEARAGDIVTVCKEIPVIDRQNDRLEIVQQILKACQEFGVFQVINHGFSDKMMENMMALYDEFFNFPVEDKLGVYSEKPCKGCTLYTSGLEYGKEDVHYWKDALKPSYSSLTILAG</sequence>
<protein>
    <submittedName>
        <fullName evidence="1">Uncharacterized protein</fullName>
    </submittedName>
</protein>
<reference evidence="1 2" key="2">
    <citation type="journal article" date="2022" name="Mol. Ecol. Resour.">
        <title>The genomes of chicory, endive, great burdock and yacon provide insights into Asteraceae paleo-polyploidization history and plant inulin production.</title>
        <authorList>
            <person name="Fan W."/>
            <person name="Wang S."/>
            <person name="Wang H."/>
            <person name="Wang A."/>
            <person name="Jiang F."/>
            <person name="Liu H."/>
            <person name="Zhao H."/>
            <person name="Xu D."/>
            <person name="Zhang Y."/>
        </authorList>
    </citation>
    <scope>NUCLEOTIDE SEQUENCE [LARGE SCALE GENOMIC DNA]</scope>
    <source>
        <strain evidence="2">cv. Yunnan</strain>
        <tissue evidence="1">Leaves</tissue>
    </source>
</reference>
<name>A0ACB9EML8_9ASTR</name>
<accession>A0ACB9EML8</accession>
<proteinExistence type="predicted"/>
<evidence type="ECO:0000313" key="2">
    <source>
        <dbReference type="Proteomes" id="UP001056120"/>
    </source>
</evidence>
<comment type="caution">
    <text evidence="1">The sequence shown here is derived from an EMBL/GenBank/DDBJ whole genome shotgun (WGS) entry which is preliminary data.</text>
</comment>
<reference evidence="2" key="1">
    <citation type="journal article" date="2022" name="Mol. Ecol. Resour.">
        <title>The genomes of chicory, endive, great burdock and yacon provide insights into Asteraceae palaeo-polyploidization history and plant inulin production.</title>
        <authorList>
            <person name="Fan W."/>
            <person name="Wang S."/>
            <person name="Wang H."/>
            <person name="Wang A."/>
            <person name="Jiang F."/>
            <person name="Liu H."/>
            <person name="Zhao H."/>
            <person name="Xu D."/>
            <person name="Zhang Y."/>
        </authorList>
    </citation>
    <scope>NUCLEOTIDE SEQUENCE [LARGE SCALE GENOMIC DNA]</scope>
    <source>
        <strain evidence="2">cv. Yunnan</strain>
    </source>
</reference>